<dbReference type="SUPFAM" id="SSF50969">
    <property type="entry name" value="YVTN repeat-like/Quinoprotein amine dehydrogenase"/>
    <property type="match status" value="1"/>
</dbReference>
<evidence type="ECO:0000313" key="2">
    <source>
        <dbReference type="EMBL" id="ABK77475.1"/>
    </source>
</evidence>
<evidence type="ECO:0000313" key="3">
    <source>
        <dbReference type="Proteomes" id="UP000000758"/>
    </source>
</evidence>
<dbReference type="PANTHER" id="PTHR47197:SF3">
    <property type="entry name" value="DIHYDRO-HEME D1 DEHYDROGENASE"/>
    <property type="match status" value="1"/>
</dbReference>
<dbReference type="SUPFAM" id="SSF75011">
    <property type="entry name" value="3-carboxy-cis,cis-mucoante lactonizing enzyme"/>
    <property type="match status" value="1"/>
</dbReference>
<dbReference type="KEGG" id="csy:CENSYa_0842"/>
<keyword evidence="3" id="KW-1185">Reference proteome</keyword>
<organism evidence="2 3">
    <name type="scientific">Cenarchaeum symbiosum (strain A)</name>
    <dbReference type="NCBI Taxonomy" id="414004"/>
    <lineage>
        <taxon>Archaea</taxon>
        <taxon>Nitrososphaerota</taxon>
        <taxon>Candidatus Cenarchaeales</taxon>
        <taxon>Candidatus Cenarchaeaceae</taxon>
        <taxon>Candidatus Cenarchaeum</taxon>
    </lineage>
</organism>
<dbReference type="InterPro" id="IPR011044">
    <property type="entry name" value="Quino_amine_DH_bsu"/>
</dbReference>
<gene>
    <name evidence="2" type="ordered locus">CENSYa_0842</name>
</gene>
<dbReference type="HOGENOM" id="CLU_224514_0_0_2"/>
<dbReference type="PANTHER" id="PTHR47197">
    <property type="entry name" value="PROTEIN NIRF"/>
    <property type="match status" value="1"/>
</dbReference>
<dbReference type="Proteomes" id="UP000000758">
    <property type="component" value="Chromosome"/>
</dbReference>
<dbReference type="InterPro" id="IPR051200">
    <property type="entry name" value="Host-pathogen_enzymatic-act"/>
</dbReference>
<feature type="region of interest" description="Disordered" evidence="1">
    <location>
        <begin position="3473"/>
        <end position="3539"/>
    </location>
</feature>
<dbReference type="InterPro" id="IPR001680">
    <property type="entry name" value="WD40_rpt"/>
</dbReference>
<protein>
    <submittedName>
        <fullName evidence="2">Uncharacterized protein</fullName>
    </submittedName>
</protein>
<feature type="compositionally biased region" description="Low complexity" evidence="1">
    <location>
        <begin position="3474"/>
        <end position="3486"/>
    </location>
</feature>
<feature type="region of interest" description="Disordered" evidence="1">
    <location>
        <begin position="3272"/>
        <end position="3317"/>
    </location>
</feature>
<proteinExistence type="predicted"/>
<dbReference type="SUPFAM" id="SSF82171">
    <property type="entry name" value="DPP6 N-terminal domain-like"/>
    <property type="match status" value="2"/>
</dbReference>
<dbReference type="InterPro" id="IPR015943">
    <property type="entry name" value="WD40/YVTN_repeat-like_dom_sf"/>
</dbReference>
<dbReference type="EnsemblBacteria" id="ABK77475">
    <property type="protein sequence ID" value="ABK77475"/>
    <property type="gene ID" value="CENSYa_0842"/>
</dbReference>
<feature type="compositionally biased region" description="Gly residues" evidence="1">
    <location>
        <begin position="3302"/>
        <end position="3316"/>
    </location>
</feature>
<dbReference type="SMART" id="SM00320">
    <property type="entry name" value="WD40"/>
    <property type="match status" value="15"/>
</dbReference>
<dbReference type="STRING" id="414004.CENSYa_0842"/>
<evidence type="ECO:0000256" key="1">
    <source>
        <dbReference type="SAM" id="MobiDB-lite"/>
    </source>
</evidence>
<dbReference type="SUPFAM" id="SSF63829">
    <property type="entry name" value="Calcium-dependent phosphotriesterase"/>
    <property type="match status" value="3"/>
</dbReference>
<reference evidence="2 3" key="1">
    <citation type="journal article" date="2006" name="Proc. Natl. Acad. Sci. U.S.A.">
        <title>Genomic analysis of the uncultivated marine crenarchaeote Cenarchaeum symbiosum.</title>
        <authorList>
            <person name="Hallam S.J."/>
            <person name="Konstantinidis K.T."/>
            <person name="Putnam N."/>
            <person name="Schleper C."/>
            <person name="Watanabe Y."/>
            <person name="Sugahara J."/>
            <person name="Preston C."/>
            <person name="de la Torre J."/>
            <person name="Richardson P.M."/>
            <person name="DeLong E.F."/>
        </authorList>
    </citation>
    <scope>NUCLEOTIDE SEQUENCE [LARGE SCALE GENOMIC DNA]</scope>
    <source>
        <strain evidence="3">A</strain>
    </source>
</reference>
<sequence length="3560" mass="367685">MILSDQAKGRLRAGLRAAGPLFLLVLSLAAAPHAEALPGILSATLDSDGVLLTIVFDDTVDASDIDPSKIHVRDGGALSGGATFAGGLLSSAEPDTVRLAVPHNARAIVAGYASPTLHFDAGALEKGGEAFPPVFAFPRDDAAPFFALAEATPQGLAFSPDGTLMFAVGSTQDTVFRYALDPPHDVASAVLSGSYSVRSEENNPRGLAFSPDGTRMFVAGGTDFVYQYSLGEPFGFDPAPAFDGSIDVSASDTEVSGLDFGDGGLRMYISGYQRGSIYQYDLAEPYEIAGAVSAGSYDVGAEDGRPRGVVVSEDGRTMLILGQSTTSVYRYYLGEAFDVEAAMLVESMPVAESENSPRGLAASGDGRTVFVTGAIDDRVYAHELGDPYDLSGSLHIPGGNTGVPGESSPNGVVFAPDGTVMLVVGSGRDLVYRYELPHPYDTGGAALDSVSRTRPAARSPEGIAFSNNGSVMLILDRGTSSIYGYNLAEPYSPANETHTSAFSVAAHEATPTGIGLASDGSSVFVTGSDSDSVHRFGLGGNLDLESAVHLSSFDASPYVTGPTGVAISADGHKLFISERVTDRVHRFEMADPYEIAAAVYVDSLDASAQDDVLLDITFAADGSALFAVGGRNDMVYAYALGSAYDITPSAKVISVASSVTSGLALSENGAIMAQAGGSTIGGSALGTPYAIHTAIPSNIVAPPGEDNLSGVAFSDDGRFMYVVGRDLLTVYRYTMNPPFDISTATLNSQSLPLPGGVNPAADAPTGLDISDDGRYLYVSDDNGNIYRFDLGGPYRLNSGTFSSALYVGGNITAPHGVYVAPGGNIMIVADRDDGSIHRYEMATPYVPGGATDRGSFDISGTDGAPVGVGFAGGQHMYVAGNDTGKVYQYLADTHPIQAAGTGPRLLSAVLDNGTLRATFDGMIDAGSIQAGMITIRDGHGSNTGIPLLLPEGAADSEVVTFVVPEEYRAEAASYGDPSLHVPATALSGIGGGSFVPDFTGGSLLSPLYRHEREFQSEGITSTERSDRYSLTVIPDGSQMYVGGADGNITWYDLGTPYDITTGVRAGSDILPPYRSAGRNVVPSITGIAFSDDGTQLFAANRGARIAMYQMDSPYEIESASITGTLLTGFQSGIAFSDDGMRIFAALFTENAVRQYDLDSPYEISSGVDAGQYDLDIPPYPGILFLPTSGVHFSPDGAMMFVGEWISDTEDANANRDVHVNKWHRYALSTPFDVLTAERVDTYEYNTGPAGDLEDFSLSQDGRRAYTLTGERVSSSEHIITLAQYRLPEPFDVTPPYLVPSFNVSQGGNLADPYGMAFSPDGTRLLVSGHGETNTKLFHLDPPFDITSGIFQGHSRFYPEGLASETIPSGVALSADGSRIFLSDRDRGAVSQYTLDAPFDVEFNSEIRIDVQLDVSAQDALPGGLAFTPDGTGLFMVGGQGGSVHMYSLNTPFDLGGAAHEISFAVQDRASDPLGIAFDRDGTEMLIADTGGFVHRYILDAPYDISAPAYNGLFDAGGGIRDVAVGGGSMFILGETDRIYRHSPGTYPVVSALDGPVLASAAIDARVAAAEALFDRAVDLGGIDPGGIRITDGAAAGGVEISGSAISGGRDPGVVRFELSDVDNATVSGYAEPRMIFERYAVPGLSGGSFPSQTGNSTELEAVIPLPGSETSLTGAAFSADGMMAFAAGSSTGRVFAYSLGGAFDVSSAVRAGSAPLGAAPGISGLAFSSDGRSMLVADETGGIRRYLAGSPYGIGDVELVESVSLSPRSEDLAGIAFSHDGMTMLAADGSGSVHRYLLQSPYSISEAEYSESAIVGGSPSGIEFSSDGLRMVVPDSGSETAQVYSLAAPYTIDGAEQILPLMLGPGAEGAALSADGTRMLVPGSGVSQYSLSSRNLQVCTDVLELDEGECDEGIRVSEGAGTGEAASLAISISVLEGPLLSESAPYTRDVSVSGRDAPLLDRTLALGFGLMTTDAPVILGLGRAAGSIPGVIEAPGYAETVMRAVSITATDAPRVDEPEFVPLPDMSNGTDAAGFGEPVFLAVSLGVTDSPGLRELDMQDSGSGTPRMRSAEFRAGALTMEFDGRINASSIQPDRIHVRNGHSASGGIPFSSVREAGPRTAVLTMDAAPALEAHGYAEPILYLDAGALQGENGSPIPRPFELPLPKHIESYPLVSIEDNVRGMAFAPDGTRAFTSGGSGRLVQFELDPPFSLDAIPGSARSSVMPPPAAGPGGETTGLYARENDLVGLSFDTGGTMLYLMGGDTDTVRQYSLDSPYDIRGGISFEGLFYIGGEAPVPGGLEMGPGGANMYVAAETDASVYRYALAEAFNVSTAVYTGDSLSVLSNETRPTGVRISHDGRSLFVAGEIAQRGPDSVFRYDLFPPFDITSAAYAGRLPSVAEATMQDLAFADGGMRLYIAGHLTRSIHHYELAAPYELGQPVSAVLDVRSDQGVPEGSAFSGDGRHVFVIGRAGPDGMIHRYPLDIPYDLASAGASDRLFEAAPRETKPRDIEFSSDGMIMFTIGHSDNIVRFNLGAPYDIGPGTPPVFGGSSPVTFGGNAIDISAQIATGLEFSPDGTSMYVTADNLILQYALDTPYDPSSASSEESFDLRLRPLPDGEYTEQQPADVAFSPDGTRMFVSGNRINAVHTYALGEPFDATTAVHDGLFNLVDFDDDPRGIEFSADGLYMVITNDNAGGGSANNALVQYAVGSRPLEASQWIPDSDAPGAAETAALRSSARAAGAPALGEAVSLGVSISTGDAPAVVGIPGVSGMLIPADAPVHADSVRLGVSVMPADRPEAADATNMIHLMISSGAADVPGHADGVSLGLSLSTGDAPGIAEDPGMLIRGTAGDAIDLPGHSDSASLGISLNTDDAPGIAEDPGMLIRGTAGDAIDAPGHADGASLGLARDVIDAPAVNDTYAVGGGPAQGRAIPVDGTDAPTVGDVPMIIVPAQVRVIPVDASDTPLTSDGVRRGISIATMDVPAVSDVHEIPADIIPRVGEDGPALSDGASLGLARSITDAPAVNDTYVLGGGPAQGRAIPVDGTDAPTVNDMPMIIGPAQGRAIPVDGTDEPAVDDMPVIVVPAQGRVIPVDASDTPMASDEAIRGISVIVMDVPAVSDVYVPAGTISRDGKDSLALSDGAVLGLARTATDAPVINDTYAVGGGPVQGRIIPVDITDAPTVNDIPTTGGIVQGRIIPVDASDMPLPSDGAPLGLSRTAGDAPIISERVDGIDSARRAHDMVYPGDKVTLGYSIHGTDEPRIADREGDVIRAVSGPDVGDTAQADHTRAQAPVAPPPPRPRSGGGGGGSSGTGGTSNAGSFGYDASFGFSSNGVSASLGTSSLSLSPGAPLVITPVLTPGGTLSVYDMELLFTGAAGKVSEVYYNRVGAFFDRECSGEAEQSDMVYSCDESSVFTGPVSLGLAGGLLESITVPIDHEFTGTLSMRLRDSQGITLATHDLDRYRIVQVDTPSEMPVQPAAEPAGPAEPAVPEPPEARAPEPASPAEDPGPEPPAPQGVAPGEDTQDANAQDAVPGGDIRDAAPEQGIIDVIIGFFRSILGL</sequence>
<dbReference type="EMBL" id="DP000238">
    <property type="protein sequence ID" value="ABK77475.1"/>
    <property type="molecule type" value="Genomic_DNA"/>
</dbReference>
<accession>A0RVV8</accession>
<dbReference type="Gene3D" id="2.130.10.10">
    <property type="entry name" value="YVTN repeat-like/Quinoprotein amine dehydrogenase"/>
    <property type="match status" value="9"/>
</dbReference>
<dbReference type="PATRIC" id="fig|414004.10.peg.778"/>
<name>A0RVV8_CENSY</name>